<dbReference type="RefSeq" id="WP_096444347.1">
    <property type="nucleotide sequence ID" value="NZ_NWTN01000040.1"/>
</dbReference>
<dbReference type="Proteomes" id="UP000238163">
    <property type="component" value="Unassembled WGS sequence"/>
</dbReference>
<organism evidence="1 2">
    <name type="scientific">Vibrio mediterranei</name>
    <dbReference type="NCBI Taxonomy" id="689"/>
    <lineage>
        <taxon>Bacteria</taxon>
        <taxon>Pseudomonadati</taxon>
        <taxon>Pseudomonadota</taxon>
        <taxon>Gammaproteobacteria</taxon>
        <taxon>Vibrionales</taxon>
        <taxon>Vibrionaceae</taxon>
        <taxon>Vibrio</taxon>
    </lineage>
</organism>
<reference evidence="1 2" key="1">
    <citation type="submission" date="2018-03" db="EMBL/GenBank/DDBJ databases">
        <title>Genetic Diversity and Phenotypic Plasticity of AHL Mediated Quorum Sensing in Environmental Strains of Vibrio mediterranei.</title>
        <authorList>
            <person name="Lantoine F."/>
            <person name="Vouve F."/>
        </authorList>
    </citation>
    <scope>NUCLEOTIDE SEQUENCE [LARGE SCALE GENOMIC DNA]</scope>
    <source>
        <strain evidence="1 2">17LN0615E</strain>
    </source>
</reference>
<proteinExistence type="predicted"/>
<evidence type="ECO:0000313" key="2">
    <source>
        <dbReference type="Proteomes" id="UP000238163"/>
    </source>
</evidence>
<evidence type="ECO:0000313" key="1">
    <source>
        <dbReference type="EMBL" id="PRQ64640.1"/>
    </source>
</evidence>
<protein>
    <submittedName>
        <fullName evidence="1">Uncharacterized protein</fullName>
    </submittedName>
</protein>
<comment type="caution">
    <text evidence="1">The sequence shown here is derived from an EMBL/GenBank/DDBJ whole genome shotgun (WGS) entry which is preliminary data.</text>
</comment>
<sequence length="59" mass="6654">MNIPMHGINLDFTHSSEAKLLHSLVKERGSSCGKEQDEFMANFEMQLVEAIELMESVEA</sequence>
<dbReference type="EMBL" id="NWTN01000040">
    <property type="protein sequence ID" value="PRQ64640.1"/>
    <property type="molecule type" value="Genomic_DNA"/>
</dbReference>
<name>A0ABX5D832_9VIBR</name>
<keyword evidence="2" id="KW-1185">Reference proteome</keyword>
<gene>
    <name evidence="1" type="ORF">COR51_26375</name>
</gene>
<accession>A0ABX5D832</accession>